<sequence>MVAGVTAYQTLKDAGRLQPGEAVFLPGVLGGVGSYALHLAKVFGAGTVIAEASTEERRNEALRRGADHAVDYTSDAWPEEVRRITGGRGADLVLNMTGGAIFEQVTTHGVWSLAERRQAPIVPSTVLNVS</sequence>
<feature type="domain" description="Alcohol dehydrogenase-like C-terminal" evidence="1">
    <location>
        <begin position="31"/>
        <end position="105"/>
    </location>
</feature>
<protein>
    <submittedName>
        <fullName evidence="2">Alcohol dehydrogenase</fullName>
    </submittedName>
</protein>
<gene>
    <name evidence="2" type="ORF">D3272_15515</name>
</gene>
<comment type="caution">
    <text evidence="2">The sequence shown here is derived from an EMBL/GenBank/DDBJ whole genome shotgun (WGS) entry which is preliminary data.</text>
</comment>
<dbReference type="InterPro" id="IPR051397">
    <property type="entry name" value="Zn-ADH-like_protein"/>
</dbReference>
<feature type="non-terminal residue" evidence="2">
    <location>
        <position position="130"/>
    </location>
</feature>
<reference evidence="2 3" key="1">
    <citation type="submission" date="2018-09" db="EMBL/GenBank/DDBJ databases">
        <authorList>
            <person name="Grouzdev D.S."/>
            <person name="Krutkina M.S."/>
        </authorList>
    </citation>
    <scope>NUCLEOTIDE SEQUENCE [LARGE SCALE GENOMIC DNA]</scope>
    <source>
        <strain evidence="2 3">RmlP001</strain>
    </source>
</reference>
<name>A0A4Q2R9Z6_9HYPH</name>
<evidence type="ECO:0000313" key="3">
    <source>
        <dbReference type="Proteomes" id="UP000289411"/>
    </source>
</evidence>
<proteinExistence type="predicted"/>
<dbReference type="InterPro" id="IPR013149">
    <property type="entry name" value="ADH-like_C"/>
</dbReference>
<dbReference type="PANTHER" id="PTHR43677:SF4">
    <property type="entry name" value="QUINONE OXIDOREDUCTASE-LIKE PROTEIN 2"/>
    <property type="match status" value="1"/>
</dbReference>
<organism evidence="2 3">
    <name type="scientific">Lichenibacterium ramalinae</name>
    <dbReference type="NCBI Taxonomy" id="2316527"/>
    <lineage>
        <taxon>Bacteria</taxon>
        <taxon>Pseudomonadati</taxon>
        <taxon>Pseudomonadota</taxon>
        <taxon>Alphaproteobacteria</taxon>
        <taxon>Hyphomicrobiales</taxon>
        <taxon>Lichenihabitantaceae</taxon>
        <taxon>Lichenibacterium</taxon>
    </lineage>
</organism>
<dbReference type="AlphaFoldDB" id="A0A4Q2R9Z6"/>
<dbReference type="PANTHER" id="PTHR43677">
    <property type="entry name" value="SHORT-CHAIN DEHYDROGENASE/REDUCTASE"/>
    <property type="match status" value="1"/>
</dbReference>
<dbReference type="EMBL" id="QYBC01000013">
    <property type="protein sequence ID" value="RYB03561.1"/>
    <property type="molecule type" value="Genomic_DNA"/>
</dbReference>
<dbReference type="InterPro" id="IPR036291">
    <property type="entry name" value="NAD(P)-bd_dom_sf"/>
</dbReference>
<evidence type="ECO:0000259" key="1">
    <source>
        <dbReference type="Pfam" id="PF00107"/>
    </source>
</evidence>
<dbReference type="RefSeq" id="WP_165361374.1">
    <property type="nucleotide sequence ID" value="NZ_QYBC01000013.1"/>
</dbReference>
<dbReference type="Pfam" id="PF00107">
    <property type="entry name" value="ADH_zinc_N"/>
    <property type="match status" value="1"/>
</dbReference>
<reference evidence="2 3" key="2">
    <citation type="submission" date="2019-02" db="EMBL/GenBank/DDBJ databases">
        <title>'Lichenibacterium ramalinii' gen. nov. sp. nov., 'Lichenibacterium minor' gen. nov. sp. nov.</title>
        <authorList>
            <person name="Pankratov T."/>
        </authorList>
    </citation>
    <scope>NUCLEOTIDE SEQUENCE [LARGE SCALE GENOMIC DNA]</scope>
    <source>
        <strain evidence="2 3">RmlP001</strain>
    </source>
</reference>
<dbReference type="Gene3D" id="3.40.50.720">
    <property type="entry name" value="NAD(P)-binding Rossmann-like Domain"/>
    <property type="match status" value="1"/>
</dbReference>
<keyword evidence="3" id="KW-1185">Reference proteome</keyword>
<dbReference type="SUPFAM" id="SSF51735">
    <property type="entry name" value="NAD(P)-binding Rossmann-fold domains"/>
    <property type="match status" value="1"/>
</dbReference>
<accession>A0A4Q2R9Z6</accession>
<evidence type="ECO:0000313" key="2">
    <source>
        <dbReference type="EMBL" id="RYB03561.1"/>
    </source>
</evidence>
<dbReference type="Proteomes" id="UP000289411">
    <property type="component" value="Unassembled WGS sequence"/>
</dbReference>
<dbReference type="GO" id="GO:0016491">
    <property type="term" value="F:oxidoreductase activity"/>
    <property type="evidence" value="ECO:0007669"/>
    <property type="project" value="TreeGrafter"/>
</dbReference>